<feature type="compositionally biased region" description="Gly residues" evidence="2">
    <location>
        <begin position="556"/>
        <end position="569"/>
    </location>
</feature>
<reference evidence="4" key="1">
    <citation type="submission" date="2013-07" db="EMBL/GenBank/DDBJ databases">
        <authorList>
            <consortium name="The Broad Institute Genome Sequencing Platform"/>
            <person name="Cuomo C."/>
            <person name="Litvintseva A."/>
            <person name="Chen Y."/>
            <person name="Heitman J."/>
            <person name="Sun S."/>
            <person name="Springer D."/>
            <person name="Dromer F."/>
            <person name="Young S.K."/>
            <person name="Zeng Q."/>
            <person name="Gargeya S."/>
            <person name="Fitzgerald M."/>
            <person name="Abouelleil A."/>
            <person name="Alvarado L."/>
            <person name="Berlin A.M."/>
            <person name="Chapman S.B."/>
            <person name="Dewar J."/>
            <person name="Goldberg J."/>
            <person name="Griggs A."/>
            <person name="Gujja S."/>
            <person name="Hansen M."/>
            <person name="Howarth C."/>
            <person name="Imamovic A."/>
            <person name="Larimer J."/>
            <person name="McCowan C."/>
            <person name="Murphy C."/>
            <person name="Pearson M."/>
            <person name="Priest M."/>
            <person name="Roberts A."/>
            <person name="Saif S."/>
            <person name="Shea T."/>
            <person name="Sykes S."/>
            <person name="Wortman J."/>
            <person name="Nusbaum C."/>
            <person name="Birren B."/>
        </authorList>
    </citation>
    <scope>NUCLEOTIDE SEQUENCE</scope>
    <source>
        <strain evidence="4">CBS 10117</strain>
    </source>
</reference>
<organism evidence="4 5">
    <name type="scientific">Kwoniella dejecticola CBS 10117</name>
    <dbReference type="NCBI Taxonomy" id="1296121"/>
    <lineage>
        <taxon>Eukaryota</taxon>
        <taxon>Fungi</taxon>
        <taxon>Dikarya</taxon>
        <taxon>Basidiomycota</taxon>
        <taxon>Agaricomycotina</taxon>
        <taxon>Tremellomycetes</taxon>
        <taxon>Tremellales</taxon>
        <taxon>Cryptococcaceae</taxon>
        <taxon>Kwoniella</taxon>
    </lineage>
</organism>
<feature type="region of interest" description="Disordered" evidence="2">
    <location>
        <begin position="80"/>
        <end position="113"/>
    </location>
</feature>
<dbReference type="EMBL" id="CP144538">
    <property type="protein sequence ID" value="WWC64680.1"/>
    <property type="molecule type" value="Genomic_DNA"/>
</dbReference>
<keyword evidence="5" id="KW-1185">Reference proteome</keyword>
<protein>
    <recommendedName>
        <fullName evidence="3">UFSP1/2/DUB catalytic domain-containing protein</fullName>
    </recommendedName>
</protein>
<keyword evidence="1" id="KW-0378">Hydrolase</keyword>
<dbReference type="Pfam" id="PF07910">
    <property type="entry name" value="Peptidase_C78"/>
    <property type="match status" value="1"/>
</dbReference>
<dbReference type="RefSeq" id="XP_065825611.1">
    <property type="nucleotide sequence ID" value="XM_065969539.1"/>
</dbReference>
<evidence type="ECO:0000256" key="2">
    <source>
        <dbReference type="SAM" id="MobiDB-lite"/>
    </source>
</evidence>
<gene>
    <name evidence="4" type="ORF">I303_107291</name>
</gene>
<dbReference type="InterPro" id="IPR012462">
    <property type="entry name" value="UFSP1/2_DUB_cat"/>
</dbReference>
<proteinExistence type="predicted"/>
<evidence type="ECO:0000259" key="3">
    <source>
        <dbReference type="Pfam" id="PF07910"/>
    </source>
</evidence>
<accession>A0AAJ8KVM0</accession>
<feature type="compositionally biased region" description="Low complexity" evidence="2">
    <location>
        <begin position="451"/>
        <end position="460"/>
    </location>
</feature>
<dbReference type="GeneID" id="28970393"/>
<evidence type="ECO:0000313" key="4">
    <source>
        <dbReference type="EMBL" id="WWC64680.1"/>
    </source>
</evidence>
<dbReference type="AlphaFoldDB" id="A0AAJ8KVM0"/>
<dbReference type="GO" id="GO:0016787">
    <property type="term" value="F:hydrolase activity"/>
    <property type="evidence" value="ECO:0007669"/>
    <property type="project" value="UniProtKB-KW"/>
</dbReference>
<evidence type="ECO:0000256" key="1">
    <source>
        <dbReference type="ARBA" id="ARBA00022801"/>
    </source>
</evidence>
<feature type="domain" description="UFSP1/2/DUB catalytic" evidence="3">
    <location>
        <begin position="225"/>
        <end position="429"/>
    </location>
</feature>
<evidence type="ECO:0000313" key="5">
    <source>
        <dbReference type="Proteomes" id="UP000078595"/>
    </source>
</evidence>
<dbReference type="Gene3D" id="3.90.70.130">
    <property type="match status" value="1"/>
</dbReference>
<feature type="region of interest" description="Disordered" evidence="2">
    <location>
        <begin position="537"/>
        <end position="578"/>
    </location>
</feature>
<sequence length="635" mass="69667">MSTCPVCGETQNADQGAFAYHVNSHFEAGPSTATPPPIPLAADLPGERHTAEDICPICDFPLSFLSVSEAQTHVNLCLDGESSLPSPHNSLKRPRSSDFRDGGQSVGADTQEHQRDYDYDYDFSVASSATLQNGRNLSEGDEAVDEEWEGTARPGGWMDWAGKKVQRGDEWWDPIHGPIKEIPSNFSPGVIPVLAQTLRKASQKGITRRAVLCRDITHIKGIWKFDMGWGCGYRNCLMSLSSLLSIPTYQTIFDRQSNGAQPGVRRVQGWIREAWEEGFDPEGRKQLKGKILGTRKWIGPSDLYAMFSYKGIPCKIYDFPKPQNPKDGSRAAHIALQKWVIAYFTEGPTGYSPNIYPKSAFDVMMRTSESGVGRGEVVRVSQKFPLILQHNGHSRTIIGFEENARGDVNLLLFDPGRSMPKDTRSAGIANLTQTRQDQQQAASPSLEAGHSLSSKVSKPSLLKKRSSSISNTHESKPFSRPYTNGRAEIDYSSFDPDLDSHANGAENSNAIGEGEEGPALHPRGGFALEEDEELTAGGWVRKKFSRTTNTPTDSAGGNGMSGGQAGQSGNGSIAQPLDTPDTLKTLNYFRVNLGTLSRHTEYQILAFTGGPILTRAEREKRKKVTSTTIRADHFE</sequence>
<reference evidence="4" key="2">
    <citation type="submission" date="2024-02" db="EMBL/GenBank/DDBJ databases">
        <title>Comparative genomics of Cryptococcus and Kwoniella reveals pathogenesis evolution and contrasting modes of karyotype evolution via chromosome fusion or intercentromeric recombination.</title>
        <authorList>
            <person name="Coelho M.A."/>
            <person name="David-Palma M."/>
            <person name="Shea T."/>
            <person name="Bowers K."/>
            <person name="McGinley-Smith S."/>
            <person name="Mohammad A.W."/>
            <person name="Gnirke A."/>
            <person name="Yurkov A.M."/>
            <person name="Nowrousian M."/>
            <person name="Sun S."/>
            <person name="Cuomo C.A."/>
            <person name="Heitman J."/>
        </authorList>
    </citation>
    <scope>NUCLEOTIDE SEQUENCE</scope>
    <source>
        <strain evidence="4">CBS 10117</strain>
    </source>
</reference>
<feature type="region of interest" description="Disordered" evidence="2">
    <location>
        <begin position="434"/>
        <end position="524"/>
    </location>
</feature>
<dbReference type="KEGG" id="kdj:28970393"/>
<dbReference type="Proteomes" id="UP000078595">
    <property type="component" value="Chromosome 9"/>
</dbReference>
<feature type="compositionally biased region" description="Polar residues" evidence="2">
    <location>
        <begin position="434"/>
        <end position="443"/>
    </location>
</feature>
<name>A0AAJ8KVM0_9TREE</name>